<dbReference type="OrthoDB" id="9796712at2"/>
<comment type="similarity">
    <text evidence="1 3">Belongs to the GcvH family.</text>
</comment>
<dbReference type="Proteomes" id="UP000028525">
    <property type="component" value="Unassembled WGS sequence"/>
</dbReference>
<dbReference type="GO" id="GO:0019464">
    <property type="term" value="P:glycine decarboxylation via glycine cleavage system"/>
    <property type="evidence" value="ECO:0007669"/>
    <property type="project" value="UniProtKB-UniRule"/>
</dbReference>
<dbReference type="SUPFAM" id="SSF51230">
    <property type="entry name" value="Single hybrid motif"/>
    <property type="match status" value="1"/>
</dbReference>
<dbReference type="InterPro" id="IPR011053">
    <property type="entry name" value="Single_hybrid_motif"/>
</dbReference>
<name>A0A084JC25_9FIRM</name>
<dbReference type="RefSeq" id="WP_038284874.1">
    <property type="nucleotide sequence ID" value="NZ_JPME01000044.1"/>
</dbReference>
<dbReference type="NCBIfam" id="NF002270">
    <property type="entry name" value="PRK01202.1"/>
    <property type="match status" value="1"/>
</dbReference>
<comment type="function">
    <text evidence="3">The glycine cleavage system catalyzes the degradation of glycine. The H protein shuttles the methylamine group of glycine from the P protein to the T protein.</text>
</comment>
<dbReference type="EMBL" id="JPME01000044">
    <property type="protein sequence ID" value="KEZ86509.1"/>
    <property type="molecule type" value="Genomic_DNA"/>
</dbReference>
<accession>A0A084JC25</accession>
<organism evidence="6 7">
    <name type="scientific">Lacrimispora celerecrescens</name>
    <dbReference type="NCBI Taxonomy" id="29354"/>
    <lineage>
        <taxon>Bacteria</taxon>
        <taxon>Bacillati</taxon>
        <taxon>Bacillota</taxon>
        <taxon>Clostridia</taxon>
        <taxon>Lachnospirales</taxon>
        <taxon>Lachnospiraceae</taxon>
        <taxon>Lacrimispora</taxon>
    </lineage>
</organism>
<evidence type="ECO:0000256" key="4">
    <source>
        <dbReference type="PIRSR" id="PIRSR617453-50"/>
    </source>
</evidence>
<comment type="caution">
    <text evidence="6">The sequence shown here is derived from an EMBL/GenBank/DDBJ whole genome shotgun (WGS) entry which is preliminary data.</text>
</comment>
<dbReference type="GO" id="GO:0005960">
    <property type="term" value="C:glycine cleavage complex"/>
    <property type="evidence" value="ECO:0007669"/>
    <property type="project" value="InterPro"/>
</dbReference>
<feature type="domain" description="Lipoyl-binding" evidence="5">
    <location>
        <begin position="23"/>
        <end position="104"/>
    </location>
</feature>
<evidence type="ECO:0000259" key="5">
    <source>
        <dbReference type="PROSITE" id="PS50968"/>
    </source>
</evidence>
<dbReference type="PANTHER" id="PTHR11715:SF3">
    <property type="entry name" value="GLYCINE CLEAVAGE SYSTEM H PROTEIN-RELATED"/>
    <property type="match status" value="1"/>
</dbReference>
<dbReference type="InterPro" id="IPR000089">
    <property type="entry name" value="Biotin_lipoyl"/>
</dbReference>
<dbReference type="Gene3D" id="2.40.50.100">
    <property type="match status" value="1"/>
</dbReference>
<dbReference type="STRING" id="29354.IO98_22920"/>
<dbReference type="GO" id="GO:0005829">
    <property type="term" value="C:cytosol"/>
    <property type="evidence" value="ECO:0007669"/>
    <property type="project" value="TreeGrafter"/>
</dbReference>
<dbReference type="PROSITE" id="PS50968">
    <property type="entry name" value="BIOTINYL_LIPOYL"/>
    <property type="match status" value="1"/>
</dbReference>
<evidence type="ECO:0000256" key="2">
    <source>
        <dbReference type="ARBA" id="ARBA00022823"/>
    </source>
</evidence>
<evidence type="ECO:0000256" key="1">
    <source>
        <dbReference type="ARBA" id="ARBA00009249"/>
    </source>
</evidence>
<dbReference type="GO" id="GO:0009249">
    <property type="term" value="P:protein lipoylation"/>
    <property type="evidence" value="ECO:0007669"/>
    <property type="project" value="TreeGrafter"/>
</dbReference>
<dbReference type="InterPro" id="IPR002930">
    <property type="entry name" value="GCV_H"/>
</dbReference>
<dbReference type="CDD" id="cd06848">
    <property type="entry name" value="GCS_H"/>
    <property type="match status" value="1"/>
</dbReference>
<comment type="cofactor">
    <cofactor evidence="3">
        <name>(R)-lipoate</name>
        <dbReference type="ChEBI" id="CHEBI:83088"/>
    </cofactor>
    <text evidence="3">Binds 1 lipoyl cofactor covalently.</text>
</comment>
<reference evidence="6 7" key="1">
    <citation type="submission" date="2014-07" db="EMBL/GenBank/DDBJ databases">
        <title>Draft genome of Clostridium celerecrescens 152B isolated from sediments associated with methane hydrate from Krishna Godavari basin.</title>
        <authorList>
            <person name="Honkalas V.S."/>
            <person name="Dabir A.P."/>
            <person name="Arora P."/>
            <person name="Dhakephalkar P.K."/>
        </authorList>
    </citation>
    <scope>NUCLEOTIDE SEQUENCE [LARGE SCALE GENOMIC DNA]</scope>
    <source>
        <strain evidence="6 7">152B</strain>
    </source>
</reference>
<evidence type="ECO:0000256" key="3">
    <source>
        <dbReference type="HAMAP-Rule" id="MF_00272"/>
    </source>
</evidence>
<dbReference type="NCBIfam" id="TIGR00527">
    <property type="entry name" value="gcvH"/>
    <property type="match status" value="1"/>
</dbReference>
<evidence type="ECO:0000313" key="6">
    <source>
        <dbReference type="EMBL" id="KEZ86509.1"/>
    </source>
</evidence>
<keyword evidence="7" id="KW-1185">Reference proteome</keyword>
<sequence length="127" mass="14319">MKVLGDLVYTKTHEWVRFEDETTALVGLTDHAQQSLGELVFVNLPEEGDDTTAGEVFADVESVKAVSDVYCPVTGVVSEINEELLDSPEKINEAPYEAWFVKITDITDKEEFLSPEEYEELVKKDME</sequence>
<keyword evidence="2 3" id="KW-0450">Lipoyl</keyword>
<dbReference type="InterPro" id="IPR033753">
    <property type="entry name" value="GCV_H/Fam206"/>
</dbReference>
<protein>
    <recommendedName>
        <fullName evidence="3">Glycine cleavage system H protein</fullName>
    </recommendedName>
</protein>
<dbReference type="Pfam" id="PF01597">
    <property type="entry name" value="GCV_H"/>
    <property type="match status" value="1"/>
</dbReference>
<proteinExistence type="inferred from homology"/>
<dbReference type="HAMAP" id="MF_00272">
    <property type="entry name" value="GcvH"/>
    <property type="match status" value="1"/>
</dbReference>
<evidence type="ECO:0000313" key="7">
    <source>
        <dbReference type="Proteomes" id="UP000028525"/>
    </source>
</evidence>
<dbReference type="InterPro" id="IPR017453">
    <property type="entry name" value="GCV_H_sub"/>
</dbReference>
<dbReference type="PANTHER" id="PTHR11715">
    <property type="entry name" value="GLYCINE CLEAVAGE SYSTEM H PROTEIN"/>
    <property type="match status" value="1"/>
</dbReference>
<dbReference type="AlphaFoldDB" id="A0A084JC25"/>
<comment type="subunit">
    <text evidence="3">The glycine cleavage system is composed of four proteins: P, T, L and H.</text>
</comment>
<gene>
    <name evidence="3" type="primary">gcvH</name>
    <name evidence="6" type="ORF">IO98_22920</name>
</gene>
<feature type="modified residue" description="N6-lipoyllysine" evidence="3 4">
    <location>
        <position position="64"/>
    </location>
</feature>